<keyword evidence="4 14" id="KW-0808">Transferase</keyword>
<keyword evidence="5 14" id="KW-0548">Nucleotidyltransferase</keyword>
<feature type="site" description="Transition state stabilizer" evidence="10">
    <location>
        <position position="458"/>
    </location>
</feature>
<feature type="binding site" evidence="10">
    <location>
        <position position="467"/>
    </location>
    <ligand>
        <name>4-CDP-2-C-methyl-D-erythritol 2-phosphate</name>
        <dbReference type="ChEBI" id="CHEBI:57919"/>
    </ligand>
</feature>
<feature type="region of interest" description="Disordered" evidence="12">
    <location>
        <begin position="90"/>
        <end position="113"/>
    </location>
</feature>
<keyword evidence="8 10" id="KW-0456">Lyase</keyword>
<dbReference type="GO" id="GO:0019288">
    <property type="term" value="P:isopentenyl diphosphate biosynthetic process, methylerythritol 4-phosphate pathway"/>
    <property type="evidence" value="ECO:0007669"/>
    <property type="project" value="UniProtKB-UniRule"/>
</dbReference>
<evidence type="ECO:0000259" key="13">
    <source>
        <dbReference type="Pfam" id="PF02542"/>
    </source>
</evidence>
<keyword evidence="6 10" id="KW-0479">Metal-binding</keyword>
<dbReference type="SUPFAM" id="SSF53448">
    <property type="entry name" value="Nucleotide-diphospho-sugar transferases"/>
    <property type="match status" value="1"/>
</dbReference>
<evidence type="ECO:0000313" key="14">
    <source>
        <dbReference type="EMBL" id="AQQ59653.1"/>
    </source>
</evidence>
<comment type="caution">
    <text evidence="10">Lacks conserved residue(s) required for the propagation of feature annotation.</text>
</comment>
<comment type="cofactor">
    <cofactor evidence="10">
        <name>a divalent metal cation</name>
        <dbReference type="ChEBI" id="CHEBI:60240"/>
    </cofactor>
    <text evidence="10">Binds 1 divalent metal cation per subunit.</text>
</comment>
<evidence type="ECO:0000256" key="8">
    <source>
        <dbReference type="ARBA" id="ARBA00023239"/>
    </source>
</evidence>
<feature type="binding site" evidence="10">
    <location>
        <position position="333"/>
    </location>
    <ligand>
        <name>a divalent metal cation</name>
        <dbReference type="ChEBI" id="CHEBI:60240"/>
    </ligand>
</feature>
<feature type="binding site" evidence="10">
    <location>
        <position position="464"/>
    </location>
    <ligand>
        <name>4-CDP-2-C-methyl-D-erythritol 2-phosphate</name>
        <dbReference type="ChEBI" id="CHEBI:57919"/>
    </ligand>
</feature>
<evidence type="ECO:0000256" key="9">
    <source>
        <dbReference type="ARBA" id="ARBA00023268"/>
    </source>
</evidence>
<keyword evidence="9" id="KW-0511">Multifunctional enzyme</keyword>
<dbReference type="NCBIfam" id="TIGR00151">
    <property type="entry name" value="ispF"/>
    <property type="match status" value="1"/>
</dbReference>
<comment type="similarity">
    <text evidence="10 11">Belongs to the IspF family.</text>
</comment>
<evidence type="ECO:0000256" key="3">
    <source>
        <dbReference type="ARBA" id="ARBA00012579"/>
    </source>
</evidence>
<protein>
    <recommendedName>
        <fullName evidence="3 10">2-C-methyl-D-erythritol 2,4-cyclodiphosphate synthase</fullName>
        <shortName evidence="10">MECDP-synthase</shortName>
        <shortName evidence="10">MECPP-synthase</shortName>
        <shortName evidence="10">MECPS</shortName>
        <ecNumber evidence="3 10">4.6.1.12</ecNumber>
    </recommendedName>
</protein>
<feature type="binding site" evidence="10">
    <location>
        <begin position="457"/>
        <end position="460"/>
    </location>
    <ligand>
        <name>4-CDP-2-C-methyl-D-erythritol 2-phosphate</name>
        <dbReference type="ChEBI" id="CHEBI:57919"/>
    </ligand>
</feature>
<evidence type="ECO:0000313" key="15">
    <source>
        <dbReference type="Proteomes" id="UP000188298"/>
    </source>
</evidence>
<accession>A0A1Q2LGU0</accession>
<dbReference type="InterPro" id="IPR034683">
    <property type="entry name" value="IspD/TarI"/>
</dbReference>
<dbReference type="PANTHER" id="PTHR43181">
    <property type="entry name" value="2-C-METHYL-D-ERYTHRITOL 2,4-CYCLODIPHOSPHATE SYNTHASE, CHLOROPLASTIC"/>
    <property type="match status" value="1"/>
</dbReference>
<feature type="binding site" evidence="10">
    <location>
        <position position="367"/>
    </location>
    <ligand>
        <name>a divalent metal cation</name>
        <dbReference type="ChEBI" id="CHEBI:60240"/>
    </ligand>
</feature>
<feature type="binding site" evidence="10">
    <location>
        <begin position="359"/>
        <end position="360"/>
    </location>
    <ligand>
        <name>4-CDP-2-C-methyl-D-erythritol 2-phosphate</name>
        <dbReference type="ChEBI" id="CHEBI:57919"/>
    </ligand>
</feature>
<dbReference type="InterPro" id="IPR020555">
    <property type="entry name" value="MECDP_synthase_CS"/>
</dbReference>
<sequence length="485" mass="54965">MKDITLIIMAAGDSVRFCSSRAKGTLHANTHFNHTFHNENIESSNKPSTKKQWLRLGATPLWYFVTHDLASQILETLNILQQEKNTRYTNTYKNENDTKCNNKNSKSNPNKSITADTQNLIQDSQTHYTQTPLQKIIITASKKDIFYMKKLISNTLYFHINHKEYKIPLEIVCGGNTRFQSLKNALQHVESTHIIVNDCARFDTKRHVLHDMLSLFMNEDFDCIVPYLQVSDTTLMYDSTNNTHKAIEREKLKLIQTPQITKTQKILESFAKEIDFSDESSAILSLKDSKLGFVIGSKDMTKLTYHDDLHLLKKLYHANAHNKSDTLIGYGSDIHGFIDSKDMYLCGVKIESSMGFKAHSDGDVAIHAIIDSILGAMNYGDIGELFPDSKDEFKNIDSKILLKEVYDYCLSVGLELINLDITITAQTPRISPYKAQMQEVLANILYLPKMCVSIKASTAEGLGFVGRKEGVLVNSIAQLKARKLY</sequence>
<evidence type="ECO:0000256" key="12">
    <source>
        <dbReference type="SAM" id="MobiDB-lite"/>
    </source>
</evidence>
<proteinExistence type="inferred from homology"/>
<dbReference type="UniPathway" id="UPA00056">
    <property type="reaction ID" value="UER00095"/>
</dbReference>
<comment type="catalytic activity">
    <reaction evidence="1 10 11">
        <text>4-CDP-2-C-methyl-D-erythritol 2-phosphate = 2-C-methyl-D-erythritol 2,4-cyclic diphosphate + CMP</text>
        <dbReference type="Rhea" id="RHEA:23864"/>
        <dbReference type="ChEBI" id="CHEBI:57919"/>
        <dbReference type="ChEBI" id="CHEBI:58483"/>
        <dbReference type="ChEBI" id="CHEBI:60377"/>
        <dbReference type="EC" id="4.6.1.12"/>
    </reaction>
</comment>
<feature type="binding site" evidence="10">
    <location>
        <begin position="381"/>
        <end position="383"/>
    </location>
    <ligand>
        <name>4-CDP-2-C-methyl-D-erythritol 2-phosphate</name>
        <dbReference type="ChEBI" id="CHEBI:57919"/>
    </ligand>
</feature>
<feature type="site" description="Transition state stabilizer" evidence="10">
    <location>
        <position position="359"/>
    </location>
</feature>
<comment type="subunit">
    <text evidence="10">Homotrimer.</text>
</comment>
<evidence type="ECO:0000256" key="4">
    <source>
        <dbReference type="ARBA" id="ARBA00022679"/>
    </source>
</evidence>
<dbReference type="SUPFAM" id="SSF69765">
    <property type="entry name" value="IpsF-like"/>
    <property type="match status" value="1"/>
</dbReference>
<dbReference type="GO" id="GO:0046872">
    <property type="term" value="F:metal ion binding"/>
    <property type="evidence" value="ECO:0007669"/>
    <property type="project" value="UniProtKB-KW"/>
</dbReference>
<feature type="domain" description="2-C-methyl-D-erythritol 2,4-cyclodiphosphate synthase" evidence="13">
    <location>
        <begin position="328"/>
        <end position="479"/>
    </location>
</feature>
<evidence type="ECO:0000256" key="7">
    <source>
        <dbReference type="ARBA" id="ARBA00023229"/>
    </source>
</evidence>
<feature type="binding site" evidence="10">
    <location>
        <begin position="333"/>
        <end position="335"/>
    </location>
    <ligand>
        <name>4-CDP-2-C-methyl-D-erythritol 2-phosphate</name>
        <dbReference type="ChEBI" id="CHEBI:57919"/>
    </ligand>
</feature>
<dbReference type="Gene3D" id="3.90.550.10">
    <property type="entry name" value="Spore Coat Polysaccharide Biosynthesis Protein SpsA, Chain A"/>
    <property type="match status" value="1"/>
</dbReference>
<name>A0A1Q2LGU0_9HELI</name>
<evidence type="ECO:0000256" key="10">
    <source>
        <dbReference type="HAMAP-Rule" id="MF_00107"/>
    </source>
</evidence>
<dbReference type="PROSITE" id="PS01350">
    <property type="entry name" value="ISPF"/>
    <property type="match status" value="1"/>
</dbReference>
<feature type="binding site" evidence="10">
    <location>
        <position position="335"/>
    </location>
    <ligand>
        <name>a divalent metal cation</name>
        <dbReference type="ChEBI" id="CHEBI:60240"/>
    </ligand>
</feature>
<comment type="function">
    <text evidence="10">Involved in the biosynthesis of isopentenyl diphosphate (IPP) and dimethylallyl diphosphate (DMAPP), two major building blocks of isoprenoid compounds. Catalyzes the conversion of 4-diphosphocytidyl-2-C-methyl-D-erythritol 2-phosphate (CDP-ME2P) to 2-C-methyl-D-erythritol 2,4-cyclodiphosphate (ME-CPP) with a corresponding release of cytidine 5-monophosphate (CMP).</text>
</comment>
<reference evidence="14 15" key="1">
    <citation type="submission" date="2017-02" db="EMBL/GenBank/DDBJ databases">
        <title>Whole genome sequencing of Helicobacter bilis strain AAQJH.</title>
        <authorList>
            <person name="Conlan S."/>
            <person name="Thomas P.J."/>
            <person name="Mullikin J."/>
            <person name="Palmore T.N."/>
            <person name="Frank K.M."/>
            <person name="Segre J.A."/>
        </authorList>
    </citation>
    <scope>NUCLEOTIDE SEQUENCE [LARGE SCALE GENOMIC DNA]</scope>
    <source>
        <strain evidence="14 15">AAQJH</strain>
    </source>
</reference>
<dbReference type="HAMAP" id="MF_00107">
    <property type="entry name" value="IspF"/>
    <property type="match status" value="1"/>
</dbReference>
<evidence type="ECO:0000256" key="5">
    <source>
        <dbReference type="ARBA" id="ARBA00022695"/>
    </source>
</evidence>
<keyword evidence="7 10" id="KW-0414">Isoprene biosynthesis</keyword>
<dbReference type="Gene3D" id="3.30.1330.50">
    <property type="entry name" value="2-C-methyl-D-erythritol 2,4-cyclodiphosphate synthase"/>
    <property type="match status" value="1"/>
</dbReference>
<dbReference type="Proteomes" id="UP000188298">
    <property type="component" value="Chromosome"/>
</dbReference>
<feature type="compositionally biased region" description="Low complexity" evidence="12">
    <location>
        <begin position="101"/>
        <end position="112"/>
    </location>
</feature>
<dbReference type="GO" id="GO:0016114">
    <property type="term" value="P:terpenoid biosynthetic process"/>
    <property type="evidence" value="ECO:0007669"/>
    <property type="project" value="InterPro"/>
</dbReference>
<evidence type="ECO:0000256" key="6">
    <source>
        <dbReference type="ARBA" id="ARBA00022723"/>
    </source>
</evidence>
<dbReference type="EC" id="4.6.1.12" evidence="3 10"/>
<dbReference type="InterPro" id="IPR003526">
    <property type="entry name" value="MECDP_synthase"/>
</dbReference>
<comment type="pathway">
    <text evidence="2 10">Isoprenoid biosynthesis; isopentenyl diphosphate biosynthesis via DXP pathway; isopentenyl diphosphate from 1-deoxy-D-xylulose 5-phosphate: step 4/6.</text>
</comment>
<dbReference type="AlphaFoldDB" id="A0A1Q2LGU0"/>
<organism evidence="14 15">
    <name type="scientific">Helicobacter bilis</name>
    <dbReference type="NCBI Taxonomy" id="37372"/>
    <lineage>
        <taxon>Bacteria</taxon>
        <taxon>Pseudomonadati</taxon>
        <taxon>Campylobacterota</taxon>
        <taxon>Epsilonproteobacteria</taxon>
        <taxon>Campylobacterales</taxon>
        <taxon>Helicobacteraceae</taxon>
        <taxon>Helicobacter</taxon>
    </lineage>
</organism>
<evidence type="ECO:0000256" key="11">
    <source>
        <dbReference type="RuleBase" id="RU004395"/>
    </source>
</evidence>
<dbReference type="PANTHER" id="PTHR43181:SF1">
    <property type="entry name" value="2-C-METHYL-D-ERYTHRITOL 2,4-CYCLODIPHOSPHATE SYNTHASE, CHLOROPLASTIC"/>
    <property type="match status" value="1"/>
</dbReference>
<evidence type="ECO:0000256" key="1">
    <source>
        <dbReference type="ARBA" id="ARBA00000200"/>
    </source>
</evidence>
<dbReference type="InterPro" id="IPR036571">
    <property type="entry name" value="MECDP_synthase_sf"/>
</dbReference>
<dbReference type="InterPro" id="IPR029044">
    <property type="entry name" value="Nucleotide-diphossugar_trans"/>
</dbReference>
<evidence type="ECO:0000256" key="2">
    <source>
        <dbReference type="ARBA" id="ARBA00004709"/>
    </source>
</evidence>
<dbReference type="EMBL" id="CP019645">
    <property type="protein sequence ID" value="AQQ59653.1"/>
    <property type="molecule type" value="Genomic_DNA"/>
</dbReference>
<dbReference type="CDD" id="cd00554">
    <property type="entry name" value="MECDP_synthase"/>
    <property type="match status" value="1"/>
</dbReference>
<dbReference type="Pfam" id="PF02542">
    <property type="entry name" value="YgbB"/>
    <property type="match status" value="1"/>
</dbReference>
<gene>
    <name evidence="10" type="primary">ispF</name>
    <name evidence="14" type="ORF">XJ32_05605</name>
</gene>
<dbReference type="GO" id="GO:0008685">
    <property type="term" value="F:2-C-methyl-D-erythritol 2,4-cyclodiphosphate synthase activity"/>
    <property type="evidence" value="ECO:0007669"/>
    <property type="project" value="UniProtKB-UniRule"/>
</dbReference>
<dbReference type="KEGG" id="hbl:XJ32_05605"/>
<dbReference type="Pfam" id="PF01128">
    <property type="entry name" value="IspD"/>
    <property type="match status" value="1"/>
</dbReference>
<dbReference type="GO" id="GO:0070567">
    <property type="term" value="F:cytidylyltransferase activity"/>
    <property type="evidence" value="ECO:0007669"/>
    <property type="project" value="InterPro"/>
</dbReference>